<dbReference type="Proteomes" id="UP000515947">
    <property type="component" value="Chromosome"/>
</dbReference>
<dbReference type="EMBL" id="CP060713">
    <property type="protein sequence ID" value="QNN52467.1"/>
    <property type="molecule type" value="Genomic_DNA"/>
</dbReference>
<dbReference type="AlphaFoldDB" id="A0A7G9RA42"/>
<dbReference type="SUPFAM" id="SSF52980">
    <property type="entry name" value="Restriction endonuclease-like"/>
    <property type="match status" value="1"/>
</dbReference>
<evidence type="ECO:0000313" key="3">
    <source>
        <dbReference type="Proteomes" id="UP000515947"/>
    </source>
</evidence>
<gene>
    <name evidence="2" type="ORF">H9L09_18635</name>
</gene>
<accession>A0A7G9RA42</accession>
<evidence type="ECO:0000259" key="1">
    <source>
        <dbReference type="Pfam" id="PF04480"/>
    </source>
</evidence>
<dbReference type="KEGG" id="nmes:H9L09_18635"/>
<keyword evidence="3" id="KW-1185">Reference proteome</keyword>
<reference evidence="2 3" key="1">
    <citation type="submission" date="2020-08" db="EMBL/GenBank/DDBJ databases">
        <title>Genome sequence of Nocardioides mesophilus KACC 16243T.</title>
        <authorList>
            <person name="Hyun D.-W."/>
            <person name="Bae J.-W."/>
        </authorList>
    </citation>
    <scope>NUCLEOTIDE SEQUENCE [LARGE SCALE GENOMIC DNA]</scope>
    <source>
        <strain evidence="2 3">KACC 16243</strain>
    </source>
</reference>
<evidence type="ECO:0000313" key="2">
    <source>
        <dbReference type="EMBL" id="QNN52467.1"/>
    </source>
</evidence>
<proteinExistence type="predicted"/>
<dbReference type="Pfam" id="PF04480">
    <property type="entry name" value="DUF559"/>
    <property type="match status" value="1"/>
</dbReference>
<dbReference type="Gene3D" id="3.40.960.10">
    <property type="entry name" value="VSR Endonuclease"/>
    <property type="match status" value="1"/>
</dbReference>
<dbReference type="RefSeq" id="WP_187578309.1">
    <property type="nucleotide sequence ID" value="NZ_CP060713.1"/>
</dbReference>
<sequence>MTVTQVLHRLGGVASRKVLVRTTSRNQLRRAVARGEVVRDAHGRYALPVADEALRAANRLSGVVSHRSAALHWGWEVKTVPKRPDVTIRRKRHLAAHQGDGIEVHWYDVPSDAVVGVVTSPEQTLVDCMRGLPFDEALAVADSALRHRHITKARLIELADSVRGPGARQARRVARAATHLAANPFESVLRAIGLDVPGLHLETQVVISDKEGRGRADLVDRERRWVVEAESHSWHSKRGALRRDCRRYTKLTLLGWRVLRFAWEDVMFHPDYVRDCLLAAAEVADRQARCACGA</sequence>
<name>A0A7G9RA42_9ACTN</name>
<dbReference type="InterPro" id="IPR011335">
    <property type="entry name" value="Restrct_endonuc-II-like"/>
</dbReference>
<dbReference type="InterPro" id="IPR007569">
    <property type="entry name" value="DUF559"/>
</dbReference>
<protein>
    <submittedName>
        <fullName evidence="2">DUF559 domain-containing protein</fullName>
    </submittedName>
</protein>
<feature type="domain" description="DUF559" evidence="1">
    <location>
        <begin position="216"/>
        <end position="278"/>
    </location>
</feature>
<organism evidence="2 3">
    <name type="scientific">Nocardioides mesophilus</name>
    <dbReference type="NCBI Taxonomy" id="433659"/>
    <lineage>
        <taxon>Bacteria</taxon>
        <taxon>Bacillati</taxon>
        <taxon>Actinomycetota</taxon>
        <taxon>Actinomycetes</taxon>
        <taxon>Propionibacteriales</taxon>
        <taxon>Nocardioidaceae</taxon>
        <taxon>Nocardioides</taxon>
    </lineage>
</organism>